<dbReference type="NCBIfam" id="TIGR01354">
    <property type="entry name" value="cyt_deam_tetra"/>
    <property type="match status" value="1"/>
</dbReference>
<reference evidence="17 18" key="1">
    <citation type="submission" date="2019-03" db="EMBL/GenBank/DDBJ databases">
        <title>Genomic Encyclopedia of Type Strains, Phase IV (KMG-IV): sequencing the most valuable type-strain genomes for metagenomic binning, comparative biology and taxonomic classification.</title>
        <authorList>
            <person name="Goeker M."/>
        </authorList>
    </citation>
    <scope>NUCLEOTIDE SEQUENCE [LARGE SCALE GENOMIC DNA]</scope>
    <source>
        <strain evidence="17 18">DSM 25903</strain>
    </source>
</reference>
<evidence type="ECO:0000256" key="11">
    <source>
        <dbReference type="ARBA" id="ARBA00049558"/>
    </source>
</evidence>
<comment type="catalytic activity">
    <reaction evidence="11 15">
        <text>cytidine + H2O + H(+) = uridine + NH4(+)</text>
        <dbReference type="Rhea" id="RHEA:16069"/>
        <dbReference type="ChEBI" id="CHEBI:15377"/>
        <dbReference type="ChEBI" id="CHEBI:15378"/>
        <dbReference type="ChEBI" id="CHEBI:16704"/>
        <dbReference type="ChEBI" id="CHEBI:17562"/>
        <dbReference type="ChEBI" id="CHEBI:28938"/>
        <dbReference type="EC" id="3.5.4.5"/>
    </reaction>
</comment>
<comment type="caution">
    <text evidence="17">The sequence shown here is derived from an EMBL/GenBank/DDBJ whole genome shotgun (WGS) entry which is preliminary data.</text>
</comment>
<evidence type="ECO:0000313" key="18">
    <source>
        <dbReference type="Proteomes" id="UP000295122"/>
    </source>
</evidence>
<dbReference type="EMBL" id="SNZR01000013">
    <property type="protein sequence ID" value="TDR90144.1"/>
    <property type="molecule type" value="Genomic_DNA"/>
</dbReference>
<dbReference type="FunFam" id="3.40.140.10:FF:000008">
    <property type="entry name" value="Cytidine deaminase"/>
    <property type="match status" value="1"/>
</dbReference>
<dbReference type="AlphaFoldDB" id="A0A4R7BWB1"/>
<feature type="active site" description="Proton donor" evidence="12">
    <location>
        <position position="63"/>
    </location>
</feature>
<dbReference type="GO" id="GO:0004126">
    <property type="term" value="F:cytidine deaminase activity"/>
    <property type="evidence" value="ECO:0007669"/>
    <property type="project" value="UniProtKB-UniRule"/>
</dbReference>
<comment type="similarity">
    <text evidence="3 15">Belongs to the cytidine and deoxycytidylate deaminase family.</text>
</comment>
<dbReference type="GO" id="GO:0042802">
    <property type="term" value="F:identical protein binding"/>
    <property type="evidence" value="ECO:0007669"/>
    <property type="project" value="UniProtKB-ARBA"/>
</dbReference>
<dbReference type="Proteomes" id="UP000295122">
    <property type="component" value="Unassembled WGS sequence"/>
</dbReference>
<evidence type="ECO:0000256" key="15">
    <source>
        <dbReference type="RuleBase" id="RU364006"/>
    </source>
</evidence>
<proteinExistence type="inferred from homology"/>
<dbReference type="SUPFAM" id="SSF53927">
    <property type="entry name" value="Cytidine deaminase-like"/>
    <property type="match status" value="1"/>
</dbReference>
<dbReference type="PROSITE" id="PS51747">
    <property type="entry name" value="CYT_DCMP_DEAMINASES_2"/>
    <property type="match status" value="1"/>
</dbReference>
<dbReference type="GO" id="GO:0005829">
    <property type="term" value="C:cytosol"/>
    <property type="evidence" value="ECO:0007669"/>
    <property type="project" value="TreeGrafter"/>
</dbReference>
<dbReference type="InterPro" id="IPR002125">
    <property type="entry name" value="CMP_dCMP_dom"/>
</dbReference>
<dbReference type="GO" id="GO:0072527">
    <property type="term" value="P:pyrimidine-containing compound metabolic process"/>
    <property type="evidence" value="ECO:0007669"/>
    <property type="project" value="UniProtKB-ARBA"/>
</dbReference>
<feature type="domain" description="CMP/dCMP-type deaminase" evidence="16">
    <location>
        <begin position="9"/>
        <end position="136"/>
    </location>
</feature>
<dbReference type="PROSITE" id="PS00903">
    <property type="entry name" value="CYT_DCMP_DEAMINASES_1"/>
    <property type="match status" value="1"/>
</dbReference>
<evidence type="ECO:0000256" key="5">
    <source>
        <dbReference type="ARBA" id="ARBA00018266"/>
    </source>
</evidence>
<dbReference type="EC" id="3.5.4.5" evidence="4 15"/>
<evidence type="ECO:0000256" key="8">
    <source>
        <dbReference type="ARBA" id="ARBA00022833"/>
    </source>
</evidence>
<evidence type="ECO:0000256" key="13">
    <source>
        <dbReference type="PIRSR" id="PIRSR606262-2"/>
    </source>
</evidence>
<dbReference type="PANTHER" id="PTHR11644">
    <property type="entry name" value="CYTIDINE DEAMINASE"/>
    <property type="match status" value="1"/>
</dbReference>
<sequence>MVDRPAAKTDRRALLDAAATARNRAYAPYSRFPVGAAIATASGRIFAGCNVENASYPVGTCAEAGAIAAMVAAGETRIAEIVILGGGRDALAPCGACRQRILEFADGATQVHMASPDGIARSIRAVDLLPEAFGPTSLRPPAAPDDAR</sequence>
<evidence type="ECO:0000256" key="3">
    <source>
        <dbReference type="ARBA" id="ARBA00006576"/>
    </source>
</evidence>
<keyword evidence="6 14" id="KW-0479">Metal-binding</keyword>
<dbReference type="PANTHER" id="PTHR11644:SF2">
    <property type="entry name" value="CYTIDINE DEAMINASE"/>
    <property type="match status" value="1"/>
</dbReference>
<dbReference type="RefSeq" id="WP_133771306.1">
    <property type="nucleotide sequence ID" value="NZ_SNZR01000013.1"/>
</dbReference>
<evidence type="ECO:0000256" key="14">
    <source>
        <dbReference type="PIRSR" id="PIRSR606262-3"/>
    </source>
</evidence>
<evidence type="ECO:0000256" key="4">
    <source>
        <dbReference type="ARBA" id="ARBA00012783"/>
    </source>
</evidence>
<dbReference type="InterPro" id="IPR016192">
    <property type="entry name" value="APOBEC/CMP_deaminase_Zn-bd"/>
</dbReference>
<feature type="binding site" evidence="14">
    <location>
        <position position="97"/>
    </location>
    <ligand>
        <name>Zn(2+)</name>
        <dbReference type="ChEBI" id="CHEBI:29105"/>
        <note>catalytic</note>
    </ligand>
</feature>
<keyword evidence="8 14" id="KW-0862">Zinc</keyword>
<keyword evidence="18" id="KW-1185">Reference proteome</keyword>
<protein>
    <recommendedName>
        <fullName evidence="5 15">Cytidine deaminase</fullName>
        <ecNumber evidence="4 15">3.5.4.5</ecNumber>
    </recommendedName>
    <alternativeName>
        <fullName evidence="9 15">Cytidine aminohydrolase</fullName>
    </alternativeName>
</protein>
<feature type="binding site" evidence="13">
    <location>
        <begin position="50"/>
        <end position="56"/>
    </location>
    <ligand>
        <name>substrate</name>
    </ligand>
</feature>
<dbReference type="InterPro" id="IPR016193">
    <property type="entry name" value="Cytidine_deaminase-like"/>
</dbReference>
<gene>
    <name evidence="17" type="ORF">EV668_2986</name>
</gene>
<dbReference type="Pfam" id="PF00383">
    <property type="entry name" value="dCMP_cyt_deam_1"/>
    <property type="match status" value="1"/>
</dbReference>
<comment type="catalytic activity">
    <reaction evidence="10 15">
        <text>2'-deoxycytidine + H2O + H(+) = 2'-deoxyuridine + NH4(+)</text>
        <dbReference type="Rhea" id="RHEA:13433"/>
        <dbReference type="ChEBI" id="CHEBI:15377"/>
        <dbReference type="ChEBI" id="CHEBI:15378"/>
        <dbReference type="ChEBI" id="CHEBI:15698"/>
        <dbReference type="ChEBI" id="CHEBI:16450"/>
        <dbReference type="ChEBI" id="CHEBI:28938"/>
        <dbReference type="EC" id="3.5.4.5"/>
    </reaction>
</comment>
<evidence type="ECO:0000256" key="1">
    <source>
        <dbReference type="ARBA" id="ARBA00001947"/>
    </source>
</evidence>
<dbReference type="GO" id="GO:0055086">
    <property type="term" value="P:nucleobase-containing small molecule metabolic process"/>
    <property type="evidence" value="ECO:0007669"/>
    <property type="project" value="UniProtKB-ARBA"/>
</dbReference>
<evidence type="ECO:0000259" key="16">
    <source>
        <dbReference type="PROSITE" id="PS51747"/>
    </source>
</evidence>
<name>A0A4R7BWB1_9HYPH</name>
<evidence type="ECO:0000313" key="17">
    <source>
        <dbReference type="EMBL" id="TDR90144.1"/>
    </source>
</evidence>
<dbReference type="InterPro" id="IPR006262">
    <property type="entry name" value="Cyt_deam_tetra"/>
</dbReference>
<keyword evidence="7 15" id="KW-0378">Hydrolase</keyword>
<comment type="cofactor">
    <cofactor evidence="1 14 15">
        <name>Zn(2+)</name>
        <dbReference type="ChEBI" id="CHEBI:29105"/>
    </cofactor>
</comment>
<dbReference type="NCBIfam" id="NF004064">
    <property type="entry name" value="PRK05578.1"/>
    <property type="match status" value="1"/>
</dbReference>
<evidence type="ECO:0000256" key="12">
    <source>
        <dbReference type="PIRSR" id="PIRSR606262-1"/>
    </source>
</evidence>
<organism evidence="17 18">
    <name type="scientific">Enterovirga rhinocerotis</name>
    <dbReference type="NCBI Taxonomy" id="1339210"/>
    <lineage>
        <taxon>Bacteria</taxon>
        <taxon>Pseudomonadati</taxon>
        <taxon>Pseudomonadota</taxon>
        <taxon>Alphaproteobacteria</taxon>
        <taxon>Hyphomicrobiales</taxon>
        <taxon>Methylobacteriaceae</taxon>
        <taxon>Enterovirga</taxon>
    </lineage>
</organism>
<dbReference type="OrthoDB" id="9795347at2"/>
<dbReference type="Gene3D" id="3.40.140.10">
    <property type="entry name" value="Cytidine Deaminase, domain 2"/>
    <property type="match status" value="1"/>
</dbReference>
<feature type="binding site" evidence="14">
    <location>
        <position position="61"/>
    </location>
    <ligand>
        <name>Zn(2+)</name>
        <dbReference type="ChEBI" id="CHEBI:29105"/>
        <note>catalytic</note>
    </ligand>
</feature>
<evidence type="ECO:0000256" key="10">
    <source>
        <dbReference type="ARBA" id="ARBA00049252"/>
    </source>
</evidence>
<evidence type="ECO:0000256" key="9">
    <source>
        <dbReference type="ARBA" id="ARBA00032005"/>
    </source>
</evidence>
<evidence type="ECO:0000256" key="7">
    <source>
        <dbReference type="ARBA" id="ARBA00022801"/>
    </source>
</evidence>
<evidence type="ECO:0000256" key="6">
    <source>
        <dbReference type="ARBA" id="ARBA00022723"/>
    </source>
</evidence>
<dbReference type="CDD" id="cd01283">
    <property type="entry name" value="cytidine_deaminase"/>
    <property type="match status" value="1"/>
</dbReference>
<dbReference type="InterPro" id="IPR050202">
    <property type="entry name" value="Cyt/Deoxycyt_deaminase"/>
</dbReference>
<feature type="binding site" evidence="14">
    <location>
        <position position="94"/>
    </location>
    <ligand>
        <name>Zn(2+)</name>
        <dbReference type="ChEBI" id="CHEBI:29105"/>
        <note>catalytic</note>
    </ligand>
</feature>
<dbReference type="GO" id="GO:0008270">
    <property type="term" value="F:zinc ion binding"/>
    <property type="evidence" value="ECO:0007669"/>
    <property type="project" value="UniProtKB-UniRule"/>
</dbReference>
<comment type="function">
    <text evidence="2 15">This enzyme scavenges exogenous and endogenous cytidine and 2'-deoxycytidine for UMP synthesis.</text>
</comment>
<evidence type="ECO:0000256" key="2">
    <source>
        <dbReference type="ARBA" id="ARBA00003949"/>
    </source>
</evidence>
<accession>A0A4R7BWB1</accession>